<dbReference type="InterPro" id="IPR001128">
    <property type="entry name" value="Cyt_P450"/>
</dbReference>
<evidence type="ECO:0000256" key="5">
    <source>
        <dbReference type="ARBA" id="ARBA00023002"/>
    </source>
</evidence>
<sequence length="501" mass="57690">MLLIAESLLFTLRPGVALVLWAIILGFVYLISIPIYNVWFHPLRKYPGPRLWAATRIPYARMIFSGNSHRKILELHQIYGNVVRVAPDELAYIDGTAWNDIMGHRKQGQGENGKDPIFWKSQQHSVIGADRENHTRMRRTLAHGFSAQAMMDQQPLIQGYVDMLISRLRENCADGTRPLEMTSWYNWTTFDIIGDLAFGEPFGCLENSDYHPWVSLIFTRVRTSARNNVLRRFPFGEKLIQLLVSKQDRQKFQEHYQLTKEKVNKRLAETSPRADFMEVMTKKEGAMKFSYHELLDNANLLIVAGSETTATTLSGVTYLLLTHPEALQKTTEEVRSSFSNEGEIDLLSVQKLSYMMAVLQEALRMYPPVPTAIPRKAQPGGDVICGQYVPENTVLGIWQWPMYHNAKNFTLPDSYIPERWLGDARFSTDPQDVLQAFSFGPRNCIGKNLAYAEMRLILAKILWNFDISLHPDSNEWLQNNRAFIFWQKPDLNIYIKPREIS</sequence>
<dbReference type="OrthoDB" id="1470350at2759"/>
<evidence type="ECO:0000256" key="2">
    <source>
        <dbReference type="ARBA" id="ARBA00010617"/>
    </source>
</evidence>
<keyword evidence="4 8" id="KW-0479">Metal-binding</keyword>
<keyword evidence="5 9" id="KW-0560">Oxidoreductase</keyword>
<reference evidence="12" key="1">
    <citation type="journal article" date="2015" name="Genome Announc.">
        <title>Draft whole-genome sequence of the biocontrol agent Trichoderma harzianum T6776.</title>
        <authorList>
            <person name="Baroncelli R."/>
            <person name="Piaggeschi G."/>
            <person name="Fiorini L."/>
            <person name="Bertolini E."/>
            <person name="Zapparata A."/>
            <person name="Pe M.E."/>
            <person name="Sarrocco S."/>
            <person name="Vannacci G."/>
        </authorList>
    </citation>
    <scope>NUCLEOTIDE SEQUENCE [LARGE SCALE GENOMIC DNA]</scope>
    <source>
        <strain evidence="12">T6776</strain>
    </source>
</reference>
<feature type="transmembrane region" description="Helical" evidence="10">
    <location>
        <begin position="18"/>
        <end position="40"/>
    </location>
</feature>
<dbReference type="AlphaFoldDB" id="A0A0F9ZP51"/>
<keyword evidence="7 9" id="KW-0503">Monooxygenase</keyword>
<dbReference type="Proteomes" id="UP000034112">
    <property type="component" value="Unassembled WGS sequence"/>
</dbReference>
<dbReference type="OMA" id="EMTSWYN"/>
<comment type="cofactor">
    <cofactor evidence="1 8">
        <name>heme</name>
        <dbReference type="ChEBI" id="CHEBI:30413"/>
    </cofactor>
</comment>
<keyword evidence="10" id="KW-0472">Membrane</keyword>
<keyword evidence="10" id="KW-0812">Transmembrane</keyword>
<evidence type="ECO:0000313" key="11">
    <source>
        <dbReference type="EMBL" id="KKP02032.1"/>
    </source>
</evidence>
<comment type="similarity">
    <text evidence="2 9">Belongs to the cytochrome P450 family.</text>
</comment>
<evidence type="ECO:0000256" key="4">
    <source>
        <dbReference type="ARBA" id="ARBA00022723"/>
    </source>
</evidence>
<comment type="caution">
    <text evidence="11">The sequence shown here is derived from an EMBL/GenBank/DDBJ whole genome shotgun (WGS) entry which is preliminary data.</text>
</comment>
<dbReference type="GO" id="GO:0005506">
    <property type="term" value="F:iron ion binding"/>
    <property type="evidence" value="ECO:0007669"/>
    <property type="project" value="InterPro"/>
</dbReference>
<proteinExistence type="inferred from homology"/>
<dbReference type="PRINTS" id="PR00463">
    <property type="entry name" value="EP450I"/>
</dbReference>
<keyword evidence="3 8" id="KW-0349">Heme</keyword>
<dbReference type="GO" id="GO:0004497">
    <property type="term" value="F:monooxygenase activity"/>
    <property type="evidence" value="ECO:0007669"/>
    <property type="project" value="UniProtKB-KW"/>
</dbReference>
<organism evidence="11 12">
    <name type="scientific">Trichoderma harzianum</name>
    <name type="common">Hypocrea lixii</name>
    <dbReference type="NCBI Taxonomy" id="5544"/>
    <lineage>
        <taxon>Eukaryota</taxon>
        <taxon>Fungi</taxon>
        <taxon>Dikarya</taxon>
        <taxon>Ascomycota</taxon>
        <taxon>Pezizomycotina</taxon>
        <taxon>Sordariomycetes</taxon>
        <taxon>Hypocreomycetidae</taxon>
        <taxon>Hypocreales</taxon>
        <taxon>Hypocreaceae</taxon>
        <taxon>Trichoderma</taxon>
    </lineage>
</organism>
<accession>A0A0F9ZP51</accession>
<dbReference type="PRINTS" id="PR00385">
    <property type="entry name" value="P450"/>
</dbReference>
<evidence type="ECO:0000256" key="9">
    <source>
        <dbReference type="RuleBase" id="RU000461"/>
    </source>
</evidence>
<dbReference type="CDD" id="cd11058">
    <property type="entry name" value="CYP60B-like"/>
    <property type="match status" value="1"/>
</dbReference>
<dbReference type="Pfam" id="PF00067">
    <property type="entry name" value="p450"/>
    <property type="match status" value="1"/>
</dbReference>
<dbReference type="SUPFAM" id="SSF48264">
    <property type="entry name" value="Cytochrome P450"/>
    <property type="match status" value="1"/>
</dbReference>
<dbReference type="FunFam" id="1.10.630.10:FF:000047">
    <property type="entry name" value="Cytochrome P450 monooxygenase"/>
    <property type="match status" value="1"/>
</dbReference>
<dbReference type="Gene3D" id="1.10.630.10">
    <property type="entry name" value="Cytochrome P450"/>
    <property type="match status" value="1"/>
</dbReference>
<dbReference type="EMBL" id="JOKZ01000168">
    <property type="protein sequence ID" value="KKP02032.1"/>
    <property type="molecule type" value="Genomic_DNA"/>
</dbReference>
<gene>
    <name evidence="11" type="ORF">THAR02_05867</name>
</gene>
<dbReference type="GO" id="GO:0020037">
    <property type="term" value="F:heme binding"/>
    <property type="evidence" value="ECO:0007669"/>
    <property type="project" value="InterPro"/>
</dbReference>
<feature type="binding site" description="axial binding residue" evidence="8">
    <location>
        <position position="444"/>
    </location>
    <ligand>
        <name>heme</name>
        <dbReference type="ChEBI" id="CHEBI:30413"/>
    </ligand>
    <ligandPart>
        <name>Fe</name>
        <dbReference type="ChEBI" id="CHEBI:18248"/>
    </ligandPart>
</feature>
<keyword evidence="6 8" id="KW-0408">Iron</keyword>
<name>A0A0F9ZP51_TRIHA</name>
<evidence type="ECO:0000256" key="10">
    <source>
        <dbReference type="SAM" id="Phobius"/>
    </source>
</evidence>
<evidence type="ECO:0000256" key="3">
    <source>
        <dbReference type="ARBA" id="ARBA00022617"/>
    </source>
</evidence>
<dbReference type="GO" id="GO:0016705">
    <property type="term" value="F:oxidoreductase activity, acting on paired donors, with incorporation or reduction of molecular oxygen"/>
    <property type="evidence" value="ECO:0007669"/>
    <property type="project" value="InterPro"/>
</dbReference>
<dbReference type="PANTHER" id="PTHR24305:SF230">
    <property type="entry name" value="P450, PUTATIVE (EUROFUNG)-RELATED"/>
    <property type="match status" value="1"/>
</dbReference>
<evidence type="ECO:0000313" key="12">
    <source>
        <dbReference type="Proteomes" id="UP000034112"/>
    </source>
</evidence>
<dbReference type="PROSITE" id="PS00086">
    <property type="entry name" value="CYTOCHROME_P450"/>
    <property type="match status" value="1"/>
</dbReference>
<evidence type="ECO:0000256" key="6">
    <source>
        <dbReference type="ARBA" id="ARBA00023004"/>
    </source>
</evidence>
<dbReference type="InterPro" id="IPR036396">
    <property type="entry name" value="Cyt_P450_sf"/>
</dbReference>
<evidence type="ECO:0000256" key="7">
    <source>
        <dbReference type="ARBA" id="ARBA00023033"/>
    </source>
</evidence>
<dbReference type="GO" id="GO:0009403">
    <property type="term" value="P:toxin biosynthetic process"/>
    <property type="evidence" value="ECO:0007669"/>
    <property type="project" value="UniProtKB-ARBA"/>
</dbReference>
<evidence type="ECO:0000256" key="8">
    <source>
        <dbReference type="PIRSR" id="PIRSR602401-1"/>
    </source>
</evidence>
<keyword evidence="10" id="KW-1133">Transmembrane helix</keyword>
<evidence type="ECO:0000256" key="1">
    <source>
        <dbReference type="ARBA" id="ARBA00001971"/>
    </source>
</evidence>
<dbReference type="PANTHER" id="PTHR24305">
    <property type="entry name" value="CYTOCHROME P450"/>
    <property type="match status" value="1"/>
</dbReference>
<protein>
    <submittedName>
        <fullName evidence="11">Cytochrome P450 monooxygenase</fullName>
    </submittedName>
</protein>
<dbReference type="InterPro" id="IPR017972">
    <property type="entry name" value="Cyt_P450_CS"/>
</dbReference>
<dbReference type="InterPro" id="IPR002401">
    <property type="entry name" value="Cyt_P450_E_grp-I"/>
</dbReference>
<dbReference type="InterPro" id="IPR050121">
    <property type="entry name" value="Cytochrome_P450_monoxygenase"/>
</dbReference>